<protein>
    <submittedName>
        <fullName evidence="2">DUF4422 domain-containing protein</fullName>
    </submittedName>
</protein>
<feature type="domain" description="DUF4422" evidence="1">
    <location>
        <begin position="163"/>
        <end position="350"/>
    </location>
</feature>
<evidence type="ECO:0000259" key="1">
    <source>
        <dbReference type="Pfam" id="PF14393"/>
    </source>
</evidence>
<evidence type="ECO:0000313" key="2">
    <source>
        <dbReference type="EMBL" id="XAH74917.1"/>
    </source>
</evidence>
<accession>A0ABZ3EZ32</accession>
<name>A0ABZ3EZ32_9FIRM</name>
<dbReference type="InterPro" id="IPR025536">
    <property type="entry name" value="DUF4422"/>
</dbReference>
<proteinExistence type="predicted"/>
<reference evidence="2 3" key="1">
    <citation type="submission" date="2024-02" db="EMBL/GenBank/DDBJ databases">
        <title>Bacterial strain from lacustrine sediment.</title>
        <authorList>
            <person name="Petit C."/>
            <person name="Fadhlaoui K."/>
        </authorList>
    </citation>
    <scope>NUCLEOTIDE SEQUENCE [LARGE SCALE GENOMIC DNA]</scope>
    <source>
        <strain evidence="2 3">IPX-CK</strain>
    </source>
</reference>
<dbReference type="EMBL" id="CP146256">
    <property type="protein sequence ID" value="XAH74917.1"/>
    <property type="molecule type" value="Genomic_DNA"/>
</dbReference>
<dbReference type="RefSeq" id="WP_342758495.1">
    <property type="nucleotide sequence ID" value="NZ_CP146256.1"/>
</dbReference>
<keyword evidence="3" id="KW-1185">Reference proteome</keyword>
<sequence>MKNNIDDILIANGIERFSIFGAGMVASSVAEILFVMRGVLPFCFVVSDTEINPQMVMERPVVSWDDYSRIKKDNEMLLIAIPEPLQEEIEEKCRRADIAYRCITSEVENMLLYDYYSLEARFPVWDSSKKIAQHQDASSECKIYMACGPWDKSLKRSYEISGFMYPIQAGKALSDIRIADIADDTGNNISDRNPYYCELTALYWIWKNTGNDYAGLCHYRRWFVFRDKELPQMLDSGGDVILPYPSIQYPNAAVHEKRYISCAVRQIIREVLAECSVQEMQSYEALLEDRYIYNFNMLIAKKKVLDDYCEWLFNIIFEVEQRCIEKQIVIEKRQQGYWGEVLLSYYFMKKRTDLKVIHIGRTILI</sequence>
<dbReference type="Proteomes" id="UP001451571">
    <property type="component" value="Chromosome"/>
</dbReference>
<gene>
    <name evidence="2" type="ORF">V6984_03880</name>
</gene>
<evidence type="ECO:0000313" key="3">
    <source>
        <dbReference type="Proteomes" id="UP001451571"/>
    </source>
</evidence>
<dbReference type="Pfam" id="PF14393">
    <property type="entry name" value="DUF4422"/>
    <property type="match status" value="1"/>
</dbReference>
<organism evidence="2 3">
    <name type="scientific">Kineothrix sedimenti</name>
    <dbReference type="NCBI Taxonomy" id="3123317"/>
    <lineage>
        <taxon>Bacteria</taxon>
        <taxon>Bacillati</taxon>
        <taxon>Bacillota</taxon>
        <taxon>Clostridia</taxon>
        <taxon>Lachnospirales</taxon>
        <taxon>Lachnospiraceae</taxon>
        <taxon>Kineothrix</taxon>
    </lineage>
</organism>